<gene>
    <name evidence="1" type="ORF">V3H18_01175</name>
</gene>
<dbReference type="InterPro" id="IPR019619">
    <property type="entry name" value="DUF2490"/>
</dbReference>
<dbReference type="EMBL" id="JAZHYN010000002">
    <property type="protein sequence ID" value="MEF3365137.1"/>
    <property type="molecule type" value="Genomic_DNA"/>
</dbReference>
<name>A0ABU7XDM8_9HYPH</name>
<organism evidence="1 2">
    <name type="scientific">Methylocystis borbori</name>
    <dbReference type="NCBI Taxonomy" id="3118750"/>
    <lineage>
        <taxon>Bacteria</taxon>
        <taxon>Pseudomonadati</taxon>
        <taxon>Pseudomonadota</taxon>
        <taxon>Alphaproteobacteria</taxon>
        <taxon>Hyphomicrobiales</taxon>
        <taxon>Methylocystaceae</taxon>
        <taxon>Methylocystis</taxon>
    </lineage>
</organism>
<dbReference type="Pfam" id="PF10677">
    <property type="entry name" value="DUF2490"/>
    <property type="match status" value="1"/>
</dbReference>
<proteinExistence type="predicted"/>
<comment type="caution">
    <text evidence="1">The sequence shown here is derived from an EMBL/GenBank/DDBJ whole genome shotgun (WGS) entry which is preliminary data.</text>
</comment>
<sequence>MATAGAMDCPARAADEDFRIWENVTAVAKLDSLDPSLNKWRLWLEGQGRFRDDARVADQALGRAGLGYALSDRVSVWLGYGRFAIFPEGARTQHENRIWQQLLLTEKASFGDLSSRTRLEQRFIQNVNPVEWRLRDLLRFSRPLAEDSPVSLVLWDEVFMRLNSTTPAARFGFDQNRGFAGLGYTFSEQARVEIGYMNQFILSRAVSRQEQKFNRRMNHILSVSLFLNL</sequence>
<evidence type="ECO:0000313" key="1">
    <source>
        <dbReference type="EMBL" id="MEF3365137.1"/>
    </source>
</evidence>
<keyword evidence="2" id="KW-1185">Reference proteome</keyword>
<evidence type="ECO:0000313" key="2">
    <source>
        <dbReference type="Proteomes" id="UP001350748"/>
    </source>
</evidence>
<reference evidence="1 2" key="1">
    <citation type="submission" date="2024-02" db="EMBL/GenBank/DDBJ databases">
        <authorList>
            <person name="Grouzdev D."/>
        </authorList>
    </citation>
    <scope>NUCLEOTIDE SEQUENCE [LARGE SCALE GENOMIC DNA]</scope>
    <source>
        <strain evidence="1 2">9N</strain>
    </source>
</reference>
<dbReference type="Proteomes" id="UP001350748">
    <property type="component" value="Unassembled WGS sequence"/>
</dbReference>
<dbReference type="RefSeq" id="WP_332080040.1">
    <property type="nucleotide sequence ID" value="NZ_JAZHYN010000002.1"/>
</dbReference>
<accession>A0ABU7XDM8</accession>
<protein>
    <submittedName>
        <fullName evidence="1">DUF2490 domain-containing protein</fullName>
    </submittedName>
</protein>